<dbReference type="PRINTS" id="PR00702">
    <property type="entry name" value="ACRIFLAVINRP"/>
</dbReference>
<dbReference type="PANTHER" id="PTHR32063:SF0">
    <property type="entry name" value="SWARMING MOTILITY PROTEIN SWRC"/>
    <property type="match status" value="1"/>
</dbReference>
<keyword evidence="2" id="KW-0812">Transmembrane</keyword>
<dbReference type="Proteomes" id="UP000887567">
    <property type="component" value="Unplaced"/>
</dbReference>
<dbReference type="InterPro" id="IPR001036">
    <property type="entry name" value="Acrflvin-R"/>
</dbReference>
<feature type="transmembrane region" description="Helical" evidence="2">
    <location>
        <begin position="71"/>
        <end position="94"/>
    </location>
</feature>
<evidence type="ECO:0000313" key="3">
    <source>
        <dbReference type="EnsemblMetazoa" id="XP_020908442.1"/>
    </source>
</evidence>
<feature type="transmembrane region" description="Helical" evidence="2">
    <location>
        <begin position="45"/>
        <end position="65"/>
    </location>
</feature>
<dbReference type="RefSeq" id="XP_020908442.1">
    <property type="nucleotide sequence ID" value="XM_021052783.1"/>
</dbReference>
<evidence type="ECO:0008006" key="5">
    <source>
        <dbReference type="Google" id="ProtNLM"/>
    </source>
</evidence>
<dbReference type="GeneID" id="110246442"/>
<dbReference type="OMA" id="HETENLM"/>
<name>A0A913XQ54_EXADI</name>
<keyword evidence="2" id="KW-1133">Transmembrane helix</keyword>
<evidence type="ECO:0000256" key="1">
    <source>
        <dbReference type="SAM" id="MobiDB-lite"/>
    </source>
</evidence>
<organism evidence="3 4">
    <name type="scientific">Exaiptasia diaphana</name>
    <name type="common">Tropical sea anemone</name>
    <name type="synonym">Aiptasia pulchella</name>
    <dbReference type="NCBI Taxonomy" id="2652724"/>
    <lineage>
        <taxon>Eukaryota</taxon>
        <taxon>Metazoa</taxon>
        <taxon>Cnidaria</taxon>
        <taxon>Anthozoa</taxon>
        <taxon>Hexacorallia</taxon>
        <taxon>Actiniaria</taxon>
        <taxon>Aiptasiidae</taxon>
        <taxon>Exaiptasia</taxon>
    </lineage>
</organism>
<feature type="transmembrane region" description="Helical" evidence="2">
    <location>
        <begin position="148"/>
        <end position="174"/>
    </location>
</feature>
<reference evidence="3" key="1">
    <citation type="submission" date="2022-11" db="UniProtKB">
        <authorList>
            <consortium name="EnsemblMetazoa"/>
        </authorList>
    </citation>
    <scope>IDENTIFICATION</scope>
</reference>
<dbReference type="PANTHER" id="PTHR32063">
    <property type="match status" value="1"/>
</dbReference>
<dbReference type="Gene3D" id="3.30.70.1440">
    <property type="entry name" value="Multidrug efflux transporter AcrB pore domain"/>
    <property type="match status" value="1"/>
</dbReference>
<dbReference type="GO" id="GO:0005886">
    <property type="term" value="C:plasma membrane"/>
    <property type="evidence" value="ECO:0007669"/>
    <property type="project" value="TreeGrafter"/>
</dbReference>
<sequence>MAFYLTGQNQEWERSQSSLLLALGLSIFLVYVIMAAQFESLLHPLVIMFTIPLAFLGTFLGLHLLSINLSIVVFLGMIMLAGIVVNNAIVMVDYTNTLKRRGMSREEAVITAGGVRLRPILMTTATTALGLLPMAMGLGDGAEIRRPMAIAVISGLIIATGLTLLIIPTIYSLVDRLQSALLGRSESSARADSEPETADESSLSPRAESPMPDLQDHPAT</sequence>
<keyword evidence="2" id="KW-0472">Membrane</keyword>
<dbReference type="OrthoDB" id="5875992at2759"/>
<feature type="transmembrane region" description="Helical" evidence="2">
    <location>
        <begin position="115"/>
        <end position="136"/>
    </location>
</feature>
<dbReference type="KEGG" id="epa:110246442"/>
<dbReference type="GO" id="GO:0042910">
    <property type="term" value="F:xenobiotic transmembrane transporter activity"/>
    <property type="evidence" value="ECO:0007669"/>
    <property type="project" value="TreeGrafter"/>
</dbReference>
<dbReference type="Gene3D" id="1.20.1640.10">
    <property type="entry name" value="Multidrug efflux transporter AcrB transmembrane domain"/>
    <property type="match status" value="1"/>
</dbReference>
<dbReference type="EnsemblMetazoa" id="XM_021052783.1">
    <property type="protein sequence ID" value="XP_020908442.1"/>
    <property type="gene ID" value="LOC110246442"/>
</dbReference>
<evidence type="ECO:0000256" key="2">
    <source>
        <dbReference type="SAM" id="Phobius"/>
    </source>
</evidence>
<keyword evidence="4" id="KW-1185">Reference proteome</keyword>
<evidence type="ECO:0000313" key="4">
    <source>
        <dbReference type="Proteomes" id="UP000887567"/>
    </source>
</evidence>
<proteinExistence type="predicted"/>
<accession>A0A913XQ54</accession>
<feature type="transmembrane region" description="Helical" evidence="2">
    <location>
        <begin position="20"/>
        <end position="38"/>
    </location>
</feature>
<dbReference type="AlphaFoldDB" id="A0A913XQ54"/>
<feature type="region of interest" description="Disordered" evidence="1">
    <location>
        <begin position="184"/>
        <end position="220"/>
    </location>
</feature>
<dbReference type="SUPFAM" id="SSF82866">
    <property type="entry name" value="Multidrug efflux transporter AcrB transmembrane domain"/>
    <property type="match status" value="1"/>
</dbReference>
<dbReference type="Pfam" id="PF00873">
    <property type="entry name" value="ACR_tran"/>
    <property type="match status" value="1"/>
</dbReference>
<protein>
    <recommendedName>
        <fullName evidence="5">Acriflavin resistance protein</fullName>
    </recommendedName>
</protein>